<dbReference type="RefSeq" id="WP_083677057.1">
    <property type="nucleotide sequence ID" value="NZ_CP033929.1"/>
</dbReference>
<proteinExistence type="predicted"/>
<dbReference type="NCBIfam" id="TIGR02608">
    <property type="entry name" value="delta_60_rpt"/>
    <property type="match status" value="3"/>
</dbReference>
<feature type="domain" description="Secretion system C-terminal sorting" evidence="2">
    <location>
        <begin position="438"/>
        <end position="503"/>
    </location>
</feature>
<dbReference type="InterPro" id="IPR026444">
    <property type="entry name" value="Secre_tail"/>
</dbReference>
<dbReference type="EMBL" id="UFVS01000001">
    <property type="protein sequence ID" value="SUX42263.1"/>
    <property type="molecule type" value="Genomic_DNA"/>
</dbReference>
<evidence type="ECO:0000256" key="1">
    <source>
        <dbReference type="ARBA" id="ARBA00022729"/>
    </source>
</evidence>
<reference evidence="3 5" key="1">
    <citation type="submission" date="2017-01" db="EMBL/GenBank/DDBJ databases">
        <authorList>
            <person name="Varghese N."/>
            <person name="Submissions S."/>
        </authorList>
    </citation>
    <scope>NUCLEOTIDE SEQUENCE [LARGE SCALE GENOMIC DNA]</scope>
    <source>
        <strain evidence="3 5">ATCC 27950</strain>
    </source>
</reference>
<dbReference type="Pfam" id="PF17164">
    <property type="entry name" value="DUF5122"/>
    <property type="match status" value="2"/>
</dbReference>
<evidence type="ECO:0000313" key="3">
    <source>
        <dbReference type="EMBL" id="SIQ78942.1"/>
    </source>
</evidence>
<dbReference type="InterPro" id="IPR013431">
    <property type="entry name" value="Delta_60_rpt"/>
</dbReference>
<evidence type="ECO:0000259" key="2">
    <source>
        <dbReference type="Pfam" id="PF18962"/>
    </source>
</evidence>
<dbReference type="SUPFAM" id="SSF101898">
    <property type="entry name" value="NHL repeat"/>
    <property type="match status" value="1"/>
</dbReference>
<evidence type="ECO:0000313" key="6">
    <source>
        <dbReference type="Proteomes" id="UP000255231"/>
    </source>
</evidence>
<evidence type="ECO:0000313" key="4">
    <source>
        <dbReference type="EMBL" id="SUX42263.1"/>
    </source>
</evidence>
<protein>
    <submittedName>
        <fullName evidence="3 4">Delta-60 repeat domain</fullName>
    </submittedName>
</protein>
<dbReference type="Proteomes" id="UP000185725">
    <property type="component" value="Unassembled WGS sequence"/>
</dbReference>
<accession>A0A381F6Z2</accession>
<dbReference type="Gene3D" id="2.80.10.50">
    <property type="match status" value="1"/>
</dbReference>
<dbReference type="Pfam" id="PF18962">
    <property type="entry name" value="Por_Secre_tail"/>
    <property type="match status" value="1"/>
</dbReference>
<dbReference type="AlphaFoldDB" id="A0A381F6Z2"/>
<name>A0A381F6Z2_9FLAO</name>
<keyword evidence="5" id="KW-1185">Reference proteome</keyword>
<dbReference type="GeneID" id="303672535"/>
<dbReference type="Proteomes" id="UP000255231">
    <property type="component" value="Unassembled WGS sequence"/>
</dbReference>
<dbReference type="EMBL" id="FTMF01000008">
    <property type="protein sequence ID" value="SIQ78942.1"/>
    <property type="molecule type" value="Genomic_DNA"/>
</dbReference>
<keyword evidence="1" id="KW-0732">Signal</keyword>
<gene>
    <name evidence="4" type="ORF">NCTC13560_01080</name>
    <name evidence="3" type="ORF">SAMN05421682_108145</name>
</gene>
<dbReference type="KEGG" id="cil:EG358_02390"/>
<organism evidence="4 6">
    <name type="scientific">Chryseobacterium indoltheticum</name>
    <dbReference type="NCBI Taxonomy" id="254"/>
    <lineage>
        <taxon>Bacteria</taxon>
        <taxon>Pseudomonadati</taxon>
        <taxon>Bacteroidota</taxon>
        <taxon>Flavobacteriia</taxon>
        <taxon>Flavobacteriales</taxon>
        <taxon>Weeksellaceae</taxon>
        <taxon>Chryseobacterium group</taxon>
        <taxon>Chryseobacterium</taxon>
    </lineage>
</organism>
<sequence>MRTQLTIVLMSLFVLKANGQSQLLDSNFNGIGFLQTDYKAKSFDNISNIKLSNNSIYSIGEVSLQDYKFYESGFGVLKHSLTSGLDNSFGYQGKAHYYFDSYHRSTATKDIYEYADGSLLILSEQGLIKINQNGVLDDNFGFNGKKHFEPIPNLEFNKLLILPNGKIYIFGKKGDDLCIEKYNADGFLDFSFGNQGTITLDLGTVESINDAQLLNDGKILIVGYSQKQINNNPTIVTRYNIIRKVNLDGMIDLNFGYDDVPSIYDKPGVFKKVILDNSNTYAYIITQINDCDHRILRFDLQSQTISNFFYNPSGNPWLCWSLSSRYIINDIVLNNNQLYIAGNESISGGNSMWITRYNLDGNIDITFANQGNFNYFIYDGSATSPSDSPVNLQSIQIASDGSIYGGGRFNSDFLVFKILKSINLSTDDINGEDNILKVYPNPVRDFLYANTKSIKTNIVISVYDMSGKLVKKQTFDSGYDNKVAINLSDLVTGNYVVKYEANGFLKSVRIIKK</sequence>
<dbReference type="OrthoDB" id="9805017at2"/>
<evidence type="ECO:0000313" key="5">
    <source>
        <dbReference type="Proteomes" id="UP000185725"/>
    </source>
</evidence>
<dbReference type="NCBIfam" id="TIGR04183">
    <property type="entry name" value="Por_Secre_tail"/>
    <property type="match status" value="1"/>
</dbReference>
<reference evidence="4 6" key="2">
    <citation type="submission" date="2018-06" db="EMBL/GenBank/DDBJ databases">
        <authorList>
            <consortium name="Pathogen Informatics"/>
            <person name="Doyle S."/>
        </authorList>
    </citation>
    <scope>NUCLEOTIDE SEQUENCE [LARGE SCALE GENOMIC DNA]</scope>
    <source>
        <strain evidence="4 6">NCTC13560</strain>
    </source>
</reference>